<dbReference type="CDD" id="cd01107">
    <property type="entry name" value="HTH_BmrR"/>
    <property type="match status" value="1"/>
</dbReference>
<dbReference type="Gene3D" id="3.20.80.10">
    <property type="entry name" value="Regulatory factor, effector binding domain"/>
    <property type="match status" value="1"/>
</dbReference>
<dbReference type="EMBL" id="CP020559">
    <property type="protein sequence ID" value="ARE87510.1"/>
    <property type="molecule type" value="Genomic_DNA"/>
</dbReference>
<dbReference type="InterPro" id="IPR011256">
    <property type="entry name" value="Reg_factor_effector_dom_sf"/>
</dbReference>
<dbReference type="Proteomes" id="UP000177894">
    <property type="component" value="Chromosome"/>
</dbReference>
<sequence length="271" mass="31861">MYRIGLFSKINKVTIKTLRYYDEIGLLKPAFVDEENGYRYYTSEQLPTLHKIIALRQIGFSIDEIMAILKGGNISIIFEERKQEIETSIEEKRQQLFQITYYLEKMKEDFNMNYEIVLKELPEVIVYSKRMVIPNYDYYFEAIPQIGKEVTKANPELQCTVPEYCFIIYHDGEYKDQNIDVEFCESVTAFGTDTETIKFKKIEKVPTAACVYHKGPYSTIGKAYAHLFKWIADNGYTPSDNPRESYIDGIWNKENENDWLTELQVPVMKNK</sequence>
<dbReference type="InterPro" id="IPR029442">
    <property type="entry name" value="GyrI-like"/>
</dbReference>
<name>A0AAC9WHA7_9CLOT</name>
<dbReference type="InterPro" id="IPR000551">
    <property type="entry name" value="MerR-type_HTH_dom"/>
</dbReference>
<keyword evidence="1" id="KW-0238">DNA-binding</keyword>
<dbReference type="AlphaFoldDB" id="A0AAC9WHA7"/>
<feature type="domain" description="HTH merR-type" evidence="2">
    <location>
        <begin position="1"/>
        <end position="71"/>
    </location>
</feature>
<proteinExistence type="predicted"/>
<dbReference type="KEGG" id="cfm:BJL90_14830"/>
<evidence type="ECO:0000256" key="1">
    <source>
        <dbReference type="ARBA" id="ARBA00023125"/>
    </source>
</evidence>
<dbReference type="Proteomes" id="UP000192478">
    <property type="component" value="Chromosome"/>
</dbReference>
<dbReference type="PROSITE" id="PS50937">
    <property type="entry name" value="HTH_MERR_2"/>
    <property type="match status" value="1"/>
</dbReference>
<keyword evidence="5" id="KW-1185">Reference proteome</keyword>
<dbReference type="PANTHER" id="PTHR30204">
    <property type="entry name" value="REDOX-CYCLING DRUG-SENSING TRANSCRIPTIONAL ACTIVATOR SOXR"/>
    <property type="match status" value="1"/>
</dbReference>
<dbReference type="Pfam" id="PF06445">
    <property type="entry name" value="GyrI-like"/>
    <property type="match status" value="1"/>
</dbReference>
<evidence type="ECO:0000313" key="4">
    <source>
        <dbReference type="EMBL" id="ARE87510.1"/>
    </source>
</evidence>
<dbReference type="InterPro" id="IPR047057">
    <property type="entry name" value="MerR_fam"/>
</dbReference>
<dbReference type="SMART" id="SM00871">
    <property type="entry name" value="AraC_E_bind"/>
    <property type="match status" value="1"/>
</dbReference>
<dbReference type="EMBL" id="CP017603">
    <property type="protein sequence ID" value="AOY78389.1"/>
    <property type="molecule type" value="Genomic_DNA"/>
</dbReference>
<dbReference type="PANTHER" id="PTHR30204:SF97">
    <property type="entry name" value="MERR FAMILY REGULATORY PROTEIN"/>
    <property type="match status" value="1"/>
</dbReference>
<reference evidence="4 6" key="2">
    <citation type="submission" date="2017-03" db="EMBL/GenBank/DDBJ databases">
        <title>Complete sequence of Clostridium formicaceticum DSM 92.</title>
        <authorList>
            <person name="Poehlein A."/>
            <person name="Karl M."/>
            <person name="Bengelsdorf F.R."/>
            <person name="Duerre P."/>
            <person name="Daniel R."/>
        </authorList>
    </citation>
    <scope>NUCLEOTIDE SEQUENCE [LARGE SCALE GENOMIC DNA]</scope>
    <source>
        <strain evidence="4 6">DSM 92</strain>
    </source>
</reference>
<protein>
    <submittedName>
        <fullName evidence="3">MerR family transcriptional regulator</fullName>
    </submittedName>
    <submittedName>
        <fullName evidence="4">Multidrug-efflux transporter 1 regulator</fullName>
    </submittedName>
</protein>
<dbReference type="SMART" id="SM00422">
    <property type="entry name" value="HTH_MERR"/>
    <property type="match status" value="1"/>
</dbReference>
<reference evidence="3 5" key="1">
    <citation type="submission" date="2016-10" db="EMBL/GenBank/DDBJ databases">
        <title>Complete Genome Sequence of Acetogen Clostridium formicoaceticum ATCC 27076.</title>
        <authorList>
            <person name="Bao T."/>
            <person name="Cheng C."/>
            <person name="Zhao J."/>
            <person name="Yang S.-T."/>
            <person name="Wang J."/>
            <person name="Wang M."/>
        </authorList>
    </citation>
    <scope>NUCLEOTIDE SEQUENCE [LARGE SCALE GENOMIC DNA]</scope>
    <source>
        <strain evidence="3 5">ATCC 27076</strain>
    </source>
</reference>
<dbReference type="GO" id="GO:0003700">
    <property type="term" value="F:DNA-binding transcription factor activity"/>
    <property type="evidence" value="ECO:0007669"/>
    <property type="project" value="InterPro"/>
</dbReference>
<dbReference type="InterPro" id="IPR009061">
    <property type="entry name" value="DNA-bd_dom_put_sf"/>
</dbReference>
<dbReference type="GO" id="GO:0003677">
    <property type="term" value="F:DNA binding"/>
    <property type="evidence" value="ECO:0007669"/>
    <property type="project" value="UniProtKB-KW"/>
</dbReference>
<evidence type="ECO:0000313" key="3">
    <source>
        <dbReference type="EMBL" id="AOY78389.1"/>
    </source>
</evidence>
<dbReference type="SUPFAM" id="SSF46955">
    <property type="entry name" value="Putative DNA-binding domain"/>
    <property type="match status" value="1"/>
</dbReference>
<accession>A0AAC9WHA7</accession>
<gene>
    <name evidence="4" type="primary">bmrR</name>
    <name evidence="3" type="ORF">BJL90_14830</name>
    <name evidence="4" type="ORF">CLFO_19100</name>
</gene>
<evidence type="ECO:0000313" key="6">
    <source>
        <dbReference type="Proteomes" id="UP000192478"/>
    </source>
</evidence>
<organism evidence="4 6">
    <name type="scientific">Clostridium formicaceticum</name>
    <dbReference type="NCBI Taxonomy" id="1497"/>
    <lineage>
        <taxon>Bacteria</taxon>
        <taxon>Bacillati</taxon>
        <taxon>Bacillota</taxon>
        <taxon>Clostridia</taxon>
        <taxon>Eubacteriales</taxon>
        <taxon>Clostridiaceae</taxon>
        <taxon>Clostridium</taxon>
    </lineage>
</organism>
<evidence type="ECO:0000313" key="5">
    <source>
        <dbReference type="Proteomes" id="UP000177894"/>
    </source>
</evidence>
<dbReference type="Gene3D" id="1.10.1660.10">
    <property type="match status" value="1"/>
</dbReference>
<dbReference type="Pfam" id="PF13411">
    <property type="entry name" value="MerR_1"/>
    <property type="match status" value="1"/>
</dbReference>
<dbReference type="SUPFAM" id="SSF55136">
    <property type="entry name" value="Probable bacterial effector-binding domain"/>
    <property type="match status" value="1"/>
</dbReference>
<dbReference type="InterPro" id="IPR010499">
    <property type="entry name" value="AraC_E-bd"/>
</dbReference>
<evidence type="ECO:0000259" key="2">
    <source>
        <dbReference type="PROSITE" id="PS50937"/>
    </source>
</evidence>